<feature type="binding site" evidence="7">
    <location>
        <position position="338"/>
    </location>
    <ligand>
        <name>Zn(2+)</name>
        <dbReference type="ChEBI" id="CHEBI:29105"/>
    </ligand>
</feature>
<name>A0AA94HQ02_DESDE</name>
<keyword evidence="7" id="KW-0479">Metal-binding</keyword>
<dbReference type="InterPro" id="IPR050076">
    <property type="entry name" value="ArchSynthase1/Queuine_TRR"/>
</dbReference>
<dbReference type="Pfam" id="PF01702">
    <property type="entry name" value="TGT"/>
    <property type="match status" value="1"/>
</dbReference>
<evidence type="ECO:0000256" key="6">
    <source>
        <dbReference type="ARBA" id="ARBA00050112"/>
    </source>
</evidence>
<feature type="binding site" evidence="7">
    <location>
        <position position="335"/>
    </location>
    <ligand>
        <name>Zn(2+)</name>
        <dbReference type="ChEBI" id="CHEBI:29105"/>
    </ligand>
</feature>
<proteinExistence type="inferred from homology"/>
<evidence type="ECO:0000256" key="7">
    <source>
        <dbReference type="HAMAP-Rule" id="MF_00168"/>
    </source>
</evidence>
<comment type="function">
    <text evidence="7">Catalyzes the base-exchange of a guanine (G) residue with the queuine precursor 7-aminomethyl-7-deazaguanine (PreQ1) at position 34 (anticodon wobble position) in tRNAs with GU(N) anticodons (tRNA-Asp, -Asn, -His and -Tyr). Catalysis occurs through a double-displacement mechanism. The nucleophile active site attacks the C1' of nucleotide 34 to detach the guanine base from the RNA, forming a covalent enzyme-RNA intermediate. The proton acceptor active site deprotonates the incoming PreQ1, allowing a nucleophilic attack on the C1' of the ribose to form the product. After dissociation, two additional enzymatic reactions on the tRNA convert PreQ1 to queuine (Q), resulting in the hypermodified nucleoside queuosine (7-(((4,5-cis-dihydroxy-2-cyclopenten-1-yl)amino)methyl)-7-deazaguanosine).</text>
</comment>
<dbReference type="FunFam" id="3.20.20.105:FF:000001">
    <property type="entry name" value="Queuine tRNA-ribosyltransferase"/>
    <property type="match status" value="1"/>
</dbReference>
<protein>
    <recommendedName>
        <fullName evidence="7">Queuine tRNA-ribosyltransferase</fullName>
        <ecNumber evidence="7">2.4.2.29</ecNumber>
    </recommendedName>
    <alternativeName>
        <fullName evidence="7">Guanine insertion enzyme</fullName>
    </alternativeName>
    <alternativeName>
        <fullName evidence="7">tRNA-guanine transglycosylase</fullName>
    </alternativeName>
</protein>
<dbReference type="GO" id="GO:0008616">
    <property type="term" value="P:tRNA queuosine(34) biosynthetic process"/>
    <property type="evidence" value="ECO:0007669"/>
    <property type="project" value="UniProtKB-UniRule"/>
</dbReference>
<evidence type="ECO:0000256" key="5">
    <source>
        <dbReference type="ARBA" id="ARBA00022785"/>
    </source>
</evidence>
<keyword evidence="7" id="KW-0862">Zinc</keyword>
<comment type="subunit">
    <text evidence="7">Homodimer. Within each dimer, one monomer is responsible for RNA recognition and catalysis, while the other monomer binds to the replacement base PreQ1.</text>
</comment>
<dbReference type="NCBIfam" id="TIGR00449">
    <property type="entry name" value="tgt_general"/>
    <property type="match status" value="1"/>
</dbReference>
<comment type="caution">
    <text evidence="9">The sequence shown here is derived from an EMBL/GenBank/DDBJ whole genome shotgun (WGS) entry which is preliminary data.</text>
</comment>
<dbReference type="GO" id="GO:0005829">
    <property type="term" value="C:cytosol"/>
    <property type="evidence" value="ECO:0007669"/>
    <property type="project" value="TreeGrafter"/>
</dbReference>
<dbReference type="InterPro" id="IPR004803">
    <property type="entry name" value="TGT"/>
</dbReference>
<dbReference type="PANTHER" id="PTHR46499:SF1">
    <property type="entry name" value="QUEUINE TRNA-RIBOSYLTRANSFERASE"/>
    <property type="match status" value="1"/>
</dbReference>
<evidence type="ECO:0000256" key="1">
    <source>
        <dbReference type="ARBA" id="ARBA00004691"/>
    </source>
</evidence>
<dbReference type="EC" id="2.4.2.29" evidence="7"/>
<dbReference type="Gene3D" id="3.20.20.105">
    <property type="entry name" value="Queuine tRNA-ribosyltransferase-like"/>
    <property type="match status" value="1"/>
</dbReference>
<evidence type="ECO:0000256" key="2">
    <source>
        <dbReference type="ARBA" id="ARBA00022676"/>
    </source>
</evidence>
<keyword evidence="5 7" id="KW-0671">Queuosine biosynthesis</keyword>
<dbReference type="InterPro" id="IPR002616">
    <property type="entry name" value="tRNA_ribo_trans-like"/>
</dbReference>
<feature type="region of interest" description="RNA binding" evidence="7">
    <location>
        <begin position="276"/>
        <end position="282"/>
    </location>
</feature>
<keyword evidence="4 7" id="KW-0819">tRNA processing</keyword>
<feature type="active site" description="Proton acceptor" evidence="7">
    <location>
        <position position="120"/>
    </location>
</feature>
<dbReference type="HAMAP" id="MF_00168">
    <property type="entry name" value="Q_tRNA_Tgt"/>
    <property type="match status" value="1"/>
</dbReference>
<feature type="binding site" evidence="7">
    <location>
        <begin position="120"/>
        <end position="124"/>
    </location>
    <ligand>
        <name>substrate</name>
    </ligand>
</feature>
<evidence type="ECO:0000313" key="9">
    <source>
        <dbReference type="EMBL" id="SFW12385.1"/>
    </source>
</evidence>
<comment type="cofactor">
    <cofactor evidence="7">
        <name>Zn(2+)</name>
        <dbReference type="ChEBI" id="CHEBI:29105"/>
    </cofactor>
    <text evidence="7">Binds 1 zinc ion per subunit.</text>
</comment>
<feature type="binding site" evidence="7">
    <location>
        <position position="245"/>
    </location>
    <ligand>
        <name>substrate</name>
    </ligand>
</feature>
<dbReference type="InterPro" id="IPR036511">
    <property type="entry name" value="TGT-like_sf"/>
</dbReference>
<feature type="binding site" evidence="7">
    <location>
        <position position="174"/>
    </location>
    <ligand>
        <name>substrate</name>
    </ligand>
</feature>
<comment type="pathway">
    <text evidence="1 7">tRNA modification; tRNA-queuosine biosynthesis.</text>
</comment>
<feature type="active site" description="Nucleophile" evidence="7">
    <location>
        <position position="295"/>
    </location>
</feature>
<dbReference type="SUPFAM" id="SSF51713">
    <property type="entry name" value="tRNA-guanine transglycosylase"/>
    <property type="match status" value="1"/>
</dbReference>
<organism evidence="9 10">
    <name type="scientific">Desulfovibrio desulfuricans</name>
    <dbReference type="NCBI Taxonomy" id="876"/>
    <lineage>
        <taxon>Bacteria</taxon>
        <taxon>Pseudomonadati</taxon>
        <taxon>Thermodesulfobacteriota</taxon>
        <taxon>Desulfovibrionia</taxon>
        <taxon>Desulfovibrionales</taxon>
        <taxon>Desulfovibrionaceae</taxon>
        <taxon>Desulfovibrio</taxon>
    </lineage>
</organism>
<keyword evidence="2 7" id="KW-0328">Glycosyltransferase</keyword>
<dbReference type="Proteomes" id="UP000182680">
    <property type="component" value="Unassembled WGS sequence"/>
</dbReference>
<comment type="catalytic activity">
    <reaction evidence="6 7">
        <text>7-aminomethyl-7-carbaguanine + guanosine(34) in tRNA = 7-aminomethyl-7-carbaguanosine(34) in tRNA + guanine</text>
        <dbReference type="Rhea" id="RHEA:24104"/>
        <dbReference type="Rhea" id="RHEA-COMP:10341"/>
        <dbReference type="Rhea" id="RHEA-COMP:10342"/>
        <dbReference type="ChEBI" id="CHEBI:16235"/>
        <dbReference type="ChEBI" id="CHEBI:58703"/>
        <dbReference type="ChEBI" id="CHEBI:74269"/>
        <dbReference type="ChEBI" id="CHEBI:82833"/>
        <dbReference type="EC" id="2.4.2.29"/>
    </reaction>
</comment>
<dbReference type="AlphaFoldDB" id="A0AA94HQ02"/>
<accession>A0AA94HQ02</accession>
<dbReference type="GO" id="GO:0008479">
    <property type="term" value="F:tRNA-guanosine(34) queuine transglycosylase activity"/>
    <property type="evidence" value="ECO:0007669"/>
    <property type="project" value="UniProtKB-UniRule"/>
</dbReference>
<feature type="binding site" evidence="7">
    <location>
        <position position="333"/>
    </location>
    <ligand>
        <name>Zn(2+)</name>
        <dbReference type="ChEBI" id="CHEBI:29105"/>
    </ligand>
</feature>
<comment type="similarity">
    <text evidence="7">Belongs to the queuine tRNA-ribosyltransferase family.</text>
</comment>
<gene>
    <name evidence="7" type="primary">tgt</name>
    <name evidence="9" type="ORF">SAMN02910291_00087</name>
</gene>
<evidence type="ECO:0000259" key="8">
    <source>
        <dbReference type="Pfam" id="PF01702"/>
    </source>
</evidence>
<feature type="binding site" evidence="7">
    <location>
        <position position="364"/>
    </location>
    <ligand>
        <name>Zn(2+)</name>
        <dbReference type="ChEBI" id="CHEBI:29105"/>
    </ligand>
</feature>
<dbReference type="GO" id="GO:0046872">
    <property type="term" value="F:metal ion binding"/>
    <property type="evidence" value="ECO:0007669"/>
    <property type="project" value="UniProtKB-KW"/>
</dbReference>
<dbReference type="EMBL" id="FPIW01000002">
    <property type="protein sequence ID" value="SFW12385.1"/>
    <property type="molecule type" value="Genomic_DNA"/>
</dbReference>
<evidence type="ECO:0000256" key="3">
    <source>
        <dbReference type="ARBA" id="ARBA00022679"/>
    </source>
</evidence>
<feature type="region of interest" description="RNA binding; important for wobble base 34 recognition" evidence="7">
    <location>
        <begin position="300"/>
        <end position="304"/>
    </location>
</feature>
<feature type="binding site" evidence="7">
    <location>
        <position position="218"/>
    </location>
    <ligand>
        <name>substrate</name>
    </ligand>
</feature>
<dbReference type="PANTHER" id="PTHR46499">
    <property type="entry name" value="QUEUINE TRNA-RIBOSYLTRANSFERASE"/>
    <property type="match status" value="1"/>
</dbReference>
<keyword evidence="3 7" id="KW-0808">Transferase</keyword>
<sequence length="407" mass="44576">MSGGRHALQAGHTQDCLHPGPLAYTVRGMSDTIFTIEHTDGAARAGTLRTAHGTIPTPIFMPVGTVGSVKAIAPDDLAAIGAPVILGNTYHLYLRPGDELVARRGGLHKFASWPGSILTDSGGFQVFSLSSLRKIREEGVEFRSHLDGSRHLFTPEKVLQIQRNLNSDIMMVLDECVPYGADYDYTEKSLALTTRWALRARAAYPAGTAHNLLFAITQGGFHKDLRTRSVEELCGLDFDGFAIGGLSVGEPKDQMYDLLYHTAPQLPGNKPRYLMGVGTPLDIANGINAGVDMFDCVLPTRNARNGTLYTSQGKINIRRRQFAEDDGPLDPNCRCYTCRNFSRAYLRHLYASQELLSFRLNSLHNLTYFLDLARNARQAIIEGRYAAFLAGIEALYPDEAARAAAGA</sequence>
<reference evidence="10" key="1">
    <citation type="submission" date="2016-11" db="EMBL/GenBank/DDBJ databases">
        <authorList>
            <person name="Jaros S."/>
            <person name="Januszkiewicz K."/>
            <person name="Wedrychowicz H."/>
        </authorList>
    </citation>
    <scope>NUCLEOTIDE SEQUENCE [LARGE SCALE GENOMIC DNA]</scope>
    <source>
        <strain evidence="10">DSM 7057</strain>
    </source>
</reference>
<dbReference type="NCBIfam" id="TIGR00430">
    <property type="entry name" value="Q_tRNA_tgt"/>
    <property type="match status" value="1"/>
</dbReference>
<evidence type="ECO:0000313" key="10">
    <source>
        <dbReference type="Proteomes" id="UP000182680"/>
    </source>
</evidence>
<feature type="domain" description="tRNA-guanine(15) transglycosylase-like" evidence="8">
    <location>
        <begin position="42"/>
        <end position="393"/>
    </location>
</feature>
<evidence type="ECO:0000256" key="4">
    <source>
        <dbReference type="ARBA" id="ARBA00022694"/>
    </source>
</evidence>